<dbReference type="eggNOG" id="arCOG00896">
    <property type="taxonomic scope" value="Archaea"/>
</dbReference>
<keyword evidence="1" id="KW-1133">Transmembrane helix</keyword>
<dbReference type="PANTHER" id="PTHR48090:SF7">
    <property type="entry name" value="RFBJ PROTEIN"/>
    <property type="match status" value="1"/>
</dbReference>
<gene>
    <name evidence="3" type="ordered locus">Mpal_0825</name>
</gene>
<dbReference type="InterPro" id="IPR001173">
    <property type="entry name" value="Glyco_trans_2-like"/>
</dbReference>
<evidence type="ECO:0000256" key="1">
    <source>
        <dbReference type="SAM" id="Phobius"/>
    </source>
</evidence>
<sequence length="351" mass="39991">MDMERIPIRAEVAGTAAYTGTFVPNALPKYEEPTYRGKRIAVVVPAYNEELLIGETLGKIPDFVARVYAVNDCSTDQTQKILDSFALHDKSLIPLRHDVNKGVGAAIVTGYKKALEDGMDIVAVMAGDDQMDPSFLPDLLDPIVDNKCDYTMGNRLISTPYQKGMSFWRFFGNSTLTMLTKIASGYWQMMDPQNGYTAISRRSLEQINLDDVYPRYGYCNDLLVKLNVNGFRVINVPHPARYGLEKSGINYSTYILKVSRLLLCDFLWRLKMKYLVLSFHPLVFFYGAGTLFLTISVIGGLYSFYYKFIQHQPIFIPLVLSLIIFGIGLQALFFAMFFDMQQEMEENRWYT</sequence>
<feature type="domain" description="Glycosyltransferase 2-like" evidence="2">
    <location>
        <begin position="42"/>
        <end position="206"/>
    </location>
</feature>
<keyword evidence="3" id="KW-0808">Transferase</keyword>
<dbReference type="InterPro" id="IPR029044">
    <property type="entry name" value="Nucleotide-diphossugar_trans"/>
</dbReference>
<name>B8GGB3_METPE</name>
<feature type="transmembrane region" description="Helical" evidence="1">
    <location>
        <begin position="279"/>
        <end position="302"/>
    </location>
</feature>
<dbReference type="SUPFAM" id="SSF53448">
    <property type="entry name" value="Nucleotide-diphospho-sugar transferases"/>
    <property type="match status" value="1"/>
</dbReference>
<dbReference type="GeneID" id="7272315"/>
<dbReference type="FunFam" id="3.90.550.10:FF:000123">
    <property type="entry name" value="Cell wall biosynthesis glycosyltransferase"/>
    <property type="match status" value="1"/>
</dbReference>
<dbReference type="Proteomes" id="UP000002457">
    <property type="component" value="Chromosome"/>
</dbReference>
<dbReference type="Pfam" id="PF00535">
    <property type="entry name" value="Glycos_transf_2"/>
    <property type="match status" value="1"/>
</dbReference>
<dbReference type="HOGENOM" id="CLU_033536_1_0_2"/>
<dbReference type="InterPro" id="IPR050256">
    <property type="entry name" value="Glycosyltransferase_2"/>
</dbReference>
<feature type="transmembrane region" description="Helical" evidence="1">
    <location>
        <begin position="314"/>
        <end position="338"/>
    </location>
</feature>
<dbReference type="CAZy" id="GT2">
    <property type="family name" value="Glycosyltransferase Family 2"/>
</dbReference>
<evidence type="ECO:0000313" key="4">
    <source>
        <dbReference type="Proteomes" id="UP000002457"/>
    </source>
</evidence>
<keyword evidence="1" id="KW-0472">Membrane</keyword>
<dbReference type="KEGG" id="mpl:Mpal_0825"/>
<evidence type="ECO:0000313" key="3">
    <source>
        <dbReference type="EMBL" id="ACL16187.1"/>
    </source>
</evidence>
<keyword evidence="1" id="KW-0812">Transmembrane</keyword>
<dbReference type="EMBL" id="CP001338">
    <property type="protein sequence ID" value="ACL16187.1"/>
    <property type="molecule type" value="Genomic_DNA"/>
</dbReference>
<dbReference type="CDD" id="cd04179">
    <property type="entry name" value="DPM_DPG-synthase_like"/>
    <property type="match status" value="1"/>
</dbReference>
<evidence type="ECO:0000259" key="2">
    <source>
        <dbReference type="Pfam" id="PF00535"/>
    </source>
</evidence>
<reference evidence="3 4" key="1">
    <citation type="journal article" date="2015" name="Genome Announc.">
        <title>Complete Genome Sequence of Methanosphaerula palustris E1-9CT, a Hydrogenotrophic Methanogen Isolated from a Minerotrophic Fen Peatland.</title>
        <authorList>
            <person name="Cadillo-Quiroz H."/>
            <person name="Browne P."/>
            <person name="Kyrpides N."/>
            <person name="Woyke T."/>
            <person name="Goodwin L."/>
            <person name="Detter C."/>
            <person name="Yavitt J.B."/>
            <person name="Zinder S.H."/>
        </authorList>
    </citation>
    <scope>NUCLEOTIDE SEQUENCE [LARGE SCALE GENOMIC DNA]</scope>
    <source>
        <strain evidence="4">ATCC BAA-1556 / DSM 19958 / E1-9c</strain>
    </source>
</reference>
<organism evidence="3 4">
    <name type="scientific">Methanosphaerula palustris (strain ATCC BAA-1556 / DSM 19958 / E1-9c)</name>
    <dbReference type="NCBI Taxonomy" id="521011"/>
    <lineage>
        <taxon>Archaea</taxon>
        <taxon>Methanobacteriati</taxon>
        <taxon>Methanobacteriota</taxon>
        <taxon>Stenosarchaea group</taxon>
        <taxon>Methanomicrobia</taxon>
        <taxon>Methanomicrobiales</taxon>
        <taxon>Methanoregulaceae</taxon>
        <taxon>Methanosphaerula</taxon>
    </lineage>
</organism>
<accession>B8GGB3</accession>
<dbReference type="PANTHER" id="PTHR48090">
    <property type="entry name" value="UNDECAPRENYL-PHOSPHATE 4-DEOXY-4-FORMAMIDO-L-ARABINOSE TRANSFERASE-RELATED"/>
    <property type="match status" value="1"/>
</dbReference>
<dbReference type="STRING" id="521011.Mpal_0825"/>
<dbReference type="RefSeq" id="WP_012617506.1">
    <property type="nucleotide sequence ID" value="NC_011832.1"/>
</dbReference>
<dbReference type="GO" id="GO:0016740">
    <property type="term" value="F:transferase activity"/>
    <property type="evidence" value="ECO:0007669"/>
    <property type="project" value="UniProtKB-KW"/>
</dbReference>
<proteinExistence type="predicted"/>
<dbReference type="Gene3D" id="3.90.550.10">
    <property type="entry name" value="Spore Coat Polysaccharide Biosynthesis Protein SpsA, Chain A"/>
    <property type="match status" value="1"/>
</dbReference>
<protein>
    <submittedName>
        <fullName evidence="3">Glycosyl transferase family 2</fullName>
    </submittedName>
</protein>
<dbReference type="AlphaFoldDB" id="B8GGB3"/>
<keyword evidence="4" id="KW-1185">Reference proteome</keyword>